<dbReference type="GO" id="GO:0070224">
    <property type="term" value="F:sulfide:quinone oxidoreductase activity"/>
    <property type="evidence" value="ECO:0007669"/>
    <property type="project" value="TreeGrafter"/>
</dbReference>
<dbReference type="GO" id="GO:0071949">
    <property type="term" value="F:FAD binding"/>
    <property type="evidence" value="ECO:0007669"/>
    <property type="project" value="TreeGrafter"/>
</dbReference>
<dbReference type="FunFam" id="3.50.50.60:FF:000034">
    <property type="entry name" value="sulfide:quinone oxidoreductase, mitochondrial"/>
    <property type="match status" value="1"/>
</dbReference>
<dbReference type="PRINTS" id="PR00420">
    <property type="entry name" value="RNGMNOXGNASE"/>
</dbReference>
<dbReference type="PATRIC" id="fig|1622118.3.peg.2168"/>
<evidence type="ECO:0000256" key="6">
    <source>
        <dbReference type="ARBA" id="ARBA00023002"/>
    </source>
</evidence>
<protein>
    <submittedName>
        <fullName evidence="8">Pyridine nucleotide-disulfide oxidoreductase</fullName>
    </submittedName>
</protein>
<evidence type="ECO:0000256" key="2">
    <source>
        <dbReference type="ARBA" id="ARBA00022630"/>
    </source>
</evidence>
<keyword evidence="4" id="KW-0274">FAD</keyword>
<keyword evidence="2" id="KW-0285">Flavoprotein</keyword>
<dbReference type="SUPFAM" id="SSF51905">
    <property type="entry name" value="FAD/NAD(P)-binding domain"/>
    <property type="match status" value="2"/>
</dbReference>
<feature type="domain" description="FAD/NAD(P)-binding" evidence="7">
    <location>
        <begin position="5"/>
        <end position="118"/>
    </location>
</feature>
<evidence type="ECO:0000313" key="9">
    <source>
        <dbReference type="Proteomes" id="UP000059672"/>
    </source>
</evidence>
<evidence type="ECO:0000256" key="4">
    <source>
        <dbReference type="ARBA" id="ARBA00022827"/>
    </source>
</evidence>
<dbReference type="Gene3D" id="3.50.50.60">
    <property type="entry name" value="FAD/NAD(P)-binding domain"/>
    <property type="match status" value="2"/>
</dbReference>
<proteinExistence type="predicted"/>
<reference evidence="9" key="1">
    <citation type="submission" date="2015-12" db="EMBL/GenBank/DDBJ databases">
        <title>Complete genome sequence of Lutibacter profundus strain LP1.</title>
        <authorList>
            <person name="Wissuwa J."/>
            <person name="Le Moine Bauer S."/>
            <person name="Stokke R."/>
            <person name="Dahle H."/>
            <person name="Steen I.H."/>
        </authorList>
    </citation>
    <scope>NUCLEOTIDE SEQUENCE [LARGE SCALE GENOMIC DNA]</scope>
    <source>
        <strain evidence="9">LP1</strain>
    </source>
</reference>
<evidence type="ECO:0000256" key="3">
    <source>
        <dbReference type="ARBA" id="ARBA00022719"/>
    </source>
</evidence>
<dbReference type="InterPro" id="IPR023753">
    <property type="entry name" value="FAD/NAD-binding_dom"/>
</dbReference>
<evidence type="ECO:0000256" key="5">
    <source>
        <dbReference type="ARBA" id="ARBA00022946"/>
    </source>
</evidence>
<dbReference type="GO" id="GO:0070221">
    <property type="term" value="P:sulfide oxidation, using sulfide:quinone oxidoreductase"/>
    <property type="evidence" value="ECO:0007669"/>
    <property type="project" value="TreeGrafter"/>
</dbReference>
<organism evidence="8 9">
    <name type="scientific">Lutibacter profundi</name>
    <dbReference type="NCBI Taxonomy" id="1622118"/>
    <lineage>
        <taxon>Bacteria</taxon>
        <taxon>Pseudomonadati</taxon>
        <taxon>Bacteroidota</taxon>
        <taxon>Flavobacteriia</taxon>
        <taxon>Flavobacteriales</taxon>
        <taxon>Flavobacteriaceae</taxon>
        <taxon>Lutibacter</taxon>
    </lineage>
</organism>
<name>A0A0X8G7W5_9FLAO</name>
<dbReference type="Proteomes" id="UP000059672">
    <property type="component" value="Chromosome"/>
</dbReference>
<dbReference type="STRING" id="1622118.Lupro_10530"/>
<dbReference type="PANTHER" id="PTHR10632:SF2">
    <property type="entry name" value="SULFIDE:QUINONE OXIDOREDUCTASE, MITOCHONDRIAL"/>
    <property type="match status" value="1"/>
</dbReference>
<dbReference type="InterPro" id="IPR015904">
    <property type="entry name" value="Sulphide_quinone_reductase"/>
</dbReference>
<keyword evidence="9" id="KW-1185">Reference proteome</keyword>
<evidence type="ECO:0000259" key="7">
    <source>
        <dbReference type="Pfam" id="PF07992"/>
    </source>
</evidence>
<reference evidence="8 9" key="2">
    <citation type="journal article" date="2016" name="Int. J. Syst. Evol. Microbiol.">
        <title>Lutibacter profundi sp. nov., isolated from a deep-sea hydrothermal system on the Arctic Mid-Ocean Ridge and emended description of the genus Lutibacter.</title>
        <authorList>
            <person name="Le Moine Bauer S."/>
            <person name="Roalkvam I."/>
            <person name="Steen I.H."/>
            <person name="Dahle H."/>
        </authorList>
    </citation>
    <scope>NUCLEOTIDE SEQUENCE [LARGE SCALE GENOMIC DNA]</scope>
    <source>
        <strain evidence="8 9">LP1</strain>
    </source>
</reference>
<dbReference type="Pfam" id="PF07992">
    <property type="entry name" value="Pyr_redox_2"/>
    <property type="match status" value="1"/>
</dbReference>
<dbReference type="AlphaFoldDB" id="A0A0X8G7W5"/>
<dbReference type="GO" id="GO:0048038">
    <property type="term" value="F:quinone binding"/>
    <property type="evidence" value="ECO:0007669"/>
    <property type="project" value="UniProtKB-KW"/>
</dbReference>
<evidence type="ECO:0000256" key="1">
    <source>
        <dbReference type="ARBA" id="ARBA00001974"/>
    </source>
</evidence>
<evidence type="ECO:0000313" key="8">
    <source>
        <dbReference type="EMBL" id="AMC11675.1"/>
    </source>
</evidence>
<accession>A0A0X8G7W5</accession>
<gene>
    <name evidence="8" type="ORF">Lupro_10530</name>
</gene>
<keyword evidence="6" id="KW-0560">Oxidoreductase</keyword>
<dbReference type="KEGG" id="lut:Lupro_10530"/>
<comment type="cofactor">
    <cofactor evidence="1">
        <name>FAD</name>
        <dbReference type="ChEBI" id="CHEBI:57692"/>
    </cofactor>
</comment>
<sequence length="437" mass="49245">MSKHFQVLVIGGGTAGIMVASMLKRKNTSLKIGLLDPAKKHYYQPAWTLVGANTYDFEKTAKFMDSLIPKGVEHIKEFADKFDPENNKIISKEGNEFTYDYLVVAPGLKIAPDLVEGLSEAMDKGVVCSNYTNPNHTWEVLKNFKGGTALFTQPSTPIKCGGAPQKIMYLADEHFTKIGVRDKTNIVFAMPGNVIFAVKKVAKTLMEVIDKKDINVRFYHKLVKVDAKEQIAWYEILKESDDGNDCVVIKAKEGDVVDKEIQHNYKDIKAIEKDGLIGIHFDMMHLAPPQQAPDFIRNSPLATESGWLSVNSSTMQHKKYRNIFGVGDVCELPTAKTGAAIRKQVPVVVENILNLLSTSKLADKKYDGYSSCPLVTGYGKMVLAEFDYSKEFKPDPKLKEFPLMISDSSKEHWRLWILKKYLLPYLYWNKMMKGIEV</sequence>
<keyword evidence="3" id="KW-0874">Quinone</keyword>
<dbReference type="RefSeq" id="WP_068209881.1">
    <property type="nucleotide sequence ID" value="NZ_CP013355.1"/>
</dbReference>
<dbReference type="EMBL" id="CP013355">
    <property type="protein sequence ID" value="AMC11675.1"/>
    <property type="molecule type" value="Genomic_DNA"/>
</dbReference>
<dbReference type="PANTHER" id="PTHR10632">
    <property type="entry name" value="SULFIDE:QUINONE OXIDOREDUCTASE"/>
    <property type="match status" value="1"/>
</dbReference>
<keyword evidence="5" id="KW-0809">Transit peptide</keyword>
<dbReference type="InterPro" id="IPR036188">
    <property type="entry name" value="FAD/NAD-bd_sf"/>
</dbReference>
<dbReference type="OrthoDB" id="9805710at2"/>